<sequence>MKSYSCKLVELSQFTDFVYKLVLKTTEPAEFIAGQYLTVVMGEKDKRPFSLANSPTTGLIELHIGASEHNPYAMEVIEKVKQTGELTVEVAAGKAYYREESKRPAILIAGGTGFSYVKSILEYSLTTANKQPIFIYWGAQQPEHLYYHQELAALAAQHEHLTYIPVVENGSVAGGKTGLVHKAVLEDFVSLEGYDVYIAGRFEMSGAAREDFRQQGIEEAHLYGDAFEFIK</sequence>
<dbReference type="EC" id="1.5.1.41" evidence="5"/>
<evidence type="ECO:0000313" key="5">
    <source>
        <dbReference type="EMBL" id="MCE2593896.1"/>
    </source>
</evidence>
<dbReference type="Gene3D" id="3.40.50.80">
    <property type="entry name" value="Nucleotide-binding domain of ferredoxin-NADP reductase (FNR) module"/>
    <property type="match status" value="1"/>
</dbReference>
<dbReference type="InterPro" id="IPR017938">
    <property type="entry name" value="Riboflavin_synthase-like_b-brl"/>
</dbReference>
<dbReference type="InterPro" id="IPR001433">
    <property type="entry name" value="OxRdtase_FAD/NAD-bd"/>
</dbReference>
<feature type="domain" description="Oxidoreductase FAD/NAD(P)-binding" evidence="4">
    <location>
        <begin position="107"/>
        <end position="209"/>
    </location>
</feature>
<dbReference type="RefSeq" id="WP_233051485.1">
    <property type="nucleotide sequence ID" value="NZ_JAIMJA010000003.1"/>
</dbReference>
<keyword evidence="6" id="KW-1185">Reference proteome</keyword>
<dbReference type="CDD" id="cd06189">
    <property type="entry name" value="flavin_oxioreductase"/>
    <property type="match status" value="1"/>
</dbReference>
<dbReference type="GO" id="GO:0052875">
    <property type="term" value="F:riboflavin reductase [NAD(P)H] activity"/>
    <property type="evidence" value="ECO:0007669"/>
    <property type="project" value="UniProtKB-EC"/>
</dbReference>
<comment type="similarity">
    <text evidence="3">Belongs to the Fre/LuxG FAD/NAD(P) flavoprotein oxidoreductase family.</text>
</comment>
<dbReference type="NCBIfam" id="NF005963">
    <property type="entry name" value="PRK08051.1"/>
    <property type="match status" value="1"/>
</dbReference>
<comment type="caution">
    <text evidence="5">The sequence shown here is derived from an EMBL/GenBank/DDBJ whole genome shotgun (WGS) entry which is preliminary data.</text>
</comment>
<organism evidence="5 6">
    <name type="scientific">Motilimonas cestriensis</name>
    <dbReference type="NCBI Taxonomy" id="2742685"/>
    <lineage>
        <taxon>Bacteria</taxon>
        <taxon>Pseudomonadati</taxon>
        <taxon>Pseudomonadota</taxon>
        <taxon>Gammaproteobacteria</taxon>
        <taxon>Alteromonadales</taxon>
        <taxon>Alteromonadales genera incertae sedis</taxon>
        <taxon>Motilimonas</taxon>
    </lineage>
</organism>
<dbReference type="EMBL" id="JAIMJA010000003">
    <property type="protein sequence ID" value="MCE2593896.1"/>
    <property type="molecule type" value="Genomic_DNA"/>
</dbReference>
<dbReference type="InterPro" id="IPR050415">
    <property type="entry name" value="MRET"/>
</dbReference>
<proteinExistence type="inferred from homology"/>
<dbReference type="InterPro" id="IPR039261">
    <property type="entry name" value="FNR_nucleotide-bd"/>
</dbReference>
<dbReference type="Pfam" id="PF00175">
    <property type="entry name" value="NAD_binding_1"/>
    <property type="match status" value="1"/>
</dbReference>
<dbReference type="PRINTS" id="PR00410">
    <property type="entry name" value="PHEHYDRXLASE"/>
</dbReference>
<dbReference type="PANTHER" id="PTHR47354:SF7">
    <property type="entry name" value="NAD(P)H-FLAVIN REDUCTASE"/>
    <property type="match status" value="1"/>
</dbReference>
<keyword evidence="1 5" id="KW-0560">Oxidoreductase</keyword>
<dbReference type="Gene3D" id="2.40.30.10">
    <property type="entry name" value="Translation factors"/>
    <property type="match status" value="1"/>
</dbReference>
<dbReference type="Proteomes" id="UP001201273">
    <property type="component" value="Unassembled WGS sequence"/>
</dbReference>
<gene>
    <name evidence="5" type="primary">fre</name>
    <name evidence="5" type="ORF">K6Y31_03600</name>
</gene>
<accession>A0ABS8W4K4</accession>
<dbReference type="SUPFAM" id="SSF63380">
    <property type="entry name" value="Riboflavin synthase domain-like"/>
    <property type="match status" value="1"/>
</dbReference>
<dbReference type="PANTHER" id="PTHR47354">
    <property type="entry name" value="NADH OXIDOREDUCTASE HCR"/>
    <property type="match status" value="1"/>
</dbReference>
<evidence type="ECO:0000256" key="1">
    <source>
        <dbReference type="ARBA" id="ARBA00023002"/>
    </source>
</evidence>
<evidence type="ECO:0000259" key="4">
    <source>
        <dbReference type="Pfam" id="PF00175"/>
    </source>
</evidence>
<reference evidence="5 6" key="1">
    <citation type="journal article" date="2022" name="Environ. Microbiol. Rep.">
        <title>Eco-phylogenetic analyses reveal divergent evolution of vitamin B12 metabolism in the marine bacterial family 'Psychromonadaceae'.</title>
        <authorList>
            <person name="Jin X."/>
            <person name="Yang Y."/>
            <person name="Cao H."/>
            <person name="Gao B."/>
            <person name="Zhao Z."/>
        </authorList>
    </citation>
    <scope>NUCLEOTIDE SEQUENCE [LARGE SCALE GENOMIC DNA]</scope>
    <source>
        <strain evidence="5 6">MKS20</strain>
    </source>
</reference>
<evidence type="ECO:0000256" key="3">
    <source>
        <dbReference type="ARBA" id="ARBA00038177"/>
    </source>
</evidence>
<protein>
    <submittedName>
        <fullName evidence="5">NAD(P)H-flavin reductase</fullName>
        <ecNumber evidence="5">1.5.1.41</ecNumber>
    </submittedName>
</protein>
<evidence type="ECO:0000313" key="6">
    <source>
        <dbReference type="Proteomes" id="UP001201273"/>
    </source>
</evidence>
<keyword evidence="2" id="KW-0455">Luminescence</keyword>
<evidence type="ECO:0000256" key="2">
    <source>
        <dbReference type="ARBA" id="ARBA00023223"/>
    </source>
</evidence>
<dbReference type="SUPFAM" id="SSF52343">
    <property type="entry name" value="Ferredoxin reductase-like, C-terminal NADP-linked domain"/>
    <property type="match status" value="1"/>
</dbReference>
<name>A0ABS8W4K4_9GAMM</name>